<dbReference type="GO" id="GO:0006355">
    <property type="term" value="P:regulation of DNA-templated transcription"/>
    <property type="evidence" value="ECO:0007669"/>
    <property type="project" value="InterPro"/>
</dbReference>
<dbReference type="Pfam" id="PF03099">
    <property type="entry name" value="BPL_LplA_LipB"/>
    <property type="match status" value="1"/>
</dbReference>
<keyword evidence="1 3" id="KW-0436">Ligase</keyword>
<evidence type="ECO:0000313" key="4">
    <source>
        <dbReference type="Proteomes" id="UP000284763"/>
    </source>
</evidence>
<organism evidence="3 4">
    <name type="scientific">Methanosalsum natronophilum</name>
    <dbReference type="NCBI Taxonomy" id="768733"/>
    <lineage>
        <taxon>Archaea</taxon>
        <taxon>Methanobacteriati</taxon>
        <taxon>Methanobacteriota</taxon>
        <taxon>Stenosarchaea group</taxon>
        <taxon>Methanomicrobia</taxon>
        <taxon>Methanosarcinales</taxon>
        <taxon>Methanosarcinaceae</taxon>
        <taxon>Methanosalsum</taxon>
    </lineage>
</organism>
<dbReference type="InterPro" id="IPR003142">
    <property type="entry name" value="BPL_C"/>
</dbReference>
<dbReference type="CDD" id="cd16442">
    <property type="entry name" value="BPL"/>
    <property type="match status" value="1"/>
</dbReference>
<name>A0A3R7VUB5_9EURY</name>
<dbReference type="HAMAP" id="MF_00978">
    <property type="entry name" value="Bifunct_BirA"/>
    <property type="match status" value="1"/>
</dbReference>
<dbReference type="EMBL" id="QZAB01000267">
    <property type="protein sequence ID" value="RQD86234.1"/>
    <property type="molecule type" value="Genomic_DNA"/>
</dbReference>
<evidence type="ECO:0000256" key="1">
    <source>
        <dbReference type="ARBA" id="ARBA00022598"/>
    </source>
</evidence>
<dbReference type="InterPro" id="IPR004408">
    <property type="entry name" value="Biotin_CoA_COase_ligase"/>
</dbReference>
<dbReference type="SUPFAM" id="SSF46785">
    <property type="entry name" value="Winged helix' DNA-binding domain"/>
    <property type="match status" value="1"/>
</dbReference>
<dbReference type="Pfam" id="PF02237">
    <property type="entry name" value="BPL_C"/>
    <property type="match status" value="1"/>
</dbReference>
<dbReference type="GO" id="GO:0005737">
    <property type="term" value="C:cytoplasm"/>
    <property type="evidence" value="ECO:0007669"/>
    <property type="project" value="TreeGrafter"/>
</dbReference>
<dbReference type="Proteomes" id="UP000284763">
    <property type="component" value="Unassembled WGS sequence"/>
</dbReference>
<comment type="caution">
    <text evidence="3">The sequence shown here is derived from an EMBL/GenBank/DDBJ whole genome shotgun (WGS) entry which is preliminary data.</text>
</comment>
<dbReference type="InterPro" id="IPR013196">
    <property type="entry name" value="HTH_11"/>
</dbReference>
<dbReference type="InterPro" id="IPR036388">
    <property type="entry name" value="WH-like_DNA-bd_sf"/>
</dbReference>
<sequence>MEDQKTSILKILKKAEGDAVSGEHIGTVLKISRTMVWKHIKLLQKQGYPICSKPKLGYSLEYTPDNLYAENLLSELETEILGKKILYYKETNSTNDVAKKIANIEKEGTVIVSETQKKGRGRMGKVWYSDLGGMWLSVILKPRTSIVNSSRITLISGIAVARTIRSFGLDASIKWPNDILINGKKVCGILTEIGAELDQLEFVVVGIGINVNNDIQDLGDEELRKNSTTLKKELGYPIKKIDLFRVLLNNLDQYYIKFKSQPFQSILQEWTELSDTIGKEVSISAPNMSIVGKAINITERGSLVVQTKDSGTQEVIAGRCNYETKQRK</sequence>
<dbReference type="PANTHER" id="PTHR12835:SF5">
    <property type="entry name" value="BIOTIN--PROTEIN LIGASE"/>
    <property type="match status" value="1"/>
</dbReference>
<dbReference type="Pfam" id="PF08279">
    <property type="entry name" value="HTH_11"/>
    <property type="match status" value="1"/>
</dbReference>
<dbReference type="Gene3D" id="1.10.10.10">
    <property type="entry name" value="Winged helix-like DNA-binding domain superfamily/Winged helix DNA-binding domain"/>
    <property type="match status" value="1"/>
</dbReference>
<evidence type="ECO:0000259" key="2">
    <source>
        <dbReference type="PROSITE" id="PS51733"/>
    </source>
</evidence>
<dbReference type="EC" id="6.3.4.15" evidence="3"/>
<dbReference type="NCBIfam" id="TIGR00121">
    <property type="entry name" value="birA_ligase"/>
    <property type="match status" value="1"/>
</dbReference>
<evidence type="ECO:0000313" key="3">
    <source>
        <dbReference type="EMBL" id="RQD86234.1"/>
    </source>
</evidence>
<proteinExistence type="inferred from homology"/>
<dbReference type="AlphaFoldDB" id="A0A3R7VUB5"/>
<dbReference type="GO" id="GO:0004077">
    <property type="term" value="F:biotin--[biotin carboxyl-carrier protein] ligase activity"/>
    <property type="evidence" value="ECO:0007669"/>
    <property type="project" value="UniProtKB-EC"/>
</dbReference>
<accession>A0A3R7VUB5</accession>
<dbReference type="SUPFAM" id="SSF55681">
    <property type="entry name" value="Class II aaRS and biotin synthetases"/>
    <property type="match status" value="1"/>
</dbReference>
<dbReference type="InterPro" id="IPR004143">
    <property type="entry name" value="BPL_LPL_catalytic"/>
</dbReference>
<dbReference type="PROSITE" id="PS51733">
    <property type="entry name" value="BPL_LPL_CATALYTIC"/>
    <property type="match status" value="1"/>
</dbReference>
<gene>
    <name evidence="3" type="ORF">D5R95_04040</name>
</gene>
<protein>
    <submittedName>
        <fullName evidence="3">Biotin--[acetyl-CoA-carboxylase] ligase</fullName>
        <ecNumber evidence="3">6.3.4.15</ecNumber>
    </submittedName>
</protein>
<dbReference type="Gene3D" id="3.30.930.10">
    <property type="entry name" value="Bira Bifunctional Protein, Domain 2"/>
    <property type="match status" value="1"/>
</dbReference>
<dbReference type="InterPro" id="IPR036390">
    <property type="entry name" value="WH_DNA-bd_sf"/>
</dbReference>
<reference evidence="3 4" key="1">
    <citation type="submission" date="2018-08" db="EMBL/GenBank/DDBJ databases">
        <title>The metabolism and importance of syntrophic acetate oxidation coupled to methane or sulfide production in haloalkaline environments.</title>
        <authorList>
            <person name="Timmers P.H.A."/>
            <person name="Vavourakis C.D."/>
            <person name="Sorokin D.Y."/>
            <person name="Sinninghe Damste J.S."/>
            <person name="Muyzer G."/>
            <person name="Stams A.J.M."/>
            <person name="Plugge C.M."/>
        </authorList>
    </citation>
    <scope>NUCLEOTIDE SEQUENCE [LARGE SCALE GENOMIC DNA]</scope>
    <source>
        <strain evidence="3">MSAO_Arc3</strain>
    </source>
</reference>
<feature type="domain" description="BPL/LPL catalytic" evidence="2">
    <location>
        <begin position="70"/>
        <end position="259"/>
    </location>
</feature>
<dbReference type="Gene3D" id="2.30.30.100">
    <property type="match status" value="1"/>
</dbReference>
<dbReference type="PANTHER" id="PTHR12835">
    <property type="entry name" value="BIOTIN PROTEIN LIGASE"/>
    <property type="match status" value="1"/>
</dbReference>
<dbReference type="InterPro" id="IPR045864">
    <property type="entry name" value="aa-tRNA-synth_II/BPL/LPL"/>
</dbReference>
<dbReference type="InterPro" id="IPR030855">
    <property type="entry name" value="Bifunct_BirA"/>
</dbReference>